<dbReference type="EMBL" id="CAADFF010000101">
    <property type="protein sequence ID" value="VFJ97417.1"/>
    <property type="molecule type" value="Genomic_DNA"/>
</dbReference>
<protein>
    <submittedName>
        <fullName evidence="2">Uncharacterized protein</fullName>
    </submittedName>
</protein>
<dbReference type="AlphaFoldDB" id="A0A450UY05"/>
<evidence type="ECO:0000256" key="1">
    <source>
        <dbReference type="SAM" id="Phobius"/>
    </source>
</evidence>
<sequence length="130" mass="15017">MEVEGVEKIFDYLMEKDAGIGIAPFFIFFVASYVLGFGLRSFHPDMSEGIYRFFHLEKYKVWKYLVNIRLCKRGRLRIENKFSRIFKKTSFSSKISIRMVDGFASITYLIKRNLTVASTGVFSLVNLGAS</sequence>
<evidence type="ECO:0000313" key="2">
    <source>
        <dbReference type="EMBL" id="VFJ97417.1"/>
    </source>
</evidence>
<name>A0A450UY05_9GAMM</name>
<organism evidence="2">
    <name type="scientific">Candidatus Kentrum sp. LFY</name>
    <dbReference type="NCBI Taxonomy" id="2126342"/>
    <lineage>
        <taxon>Bacteria</taxon>
        <taxon>Pseudomonadati</taxon>
        <taxon>Pseudomonadota</taxon>
        <taxon>Gammaproteobacteria</taxon>
        <taxon>Candidatus Kentrum</taxon>
    </lineage>
</organism>
<keyword evidence="1" id="KW-0812">Transmembrane</keyword>
<feature type="transmembrane region" description="Helical" evidence="1">
    <location>
        <begin position="20"/>
        <end position="39"/>
    </location>
</feature>
<keyword evidence="1" id="KW-0472">Membrane</keyword>
<reference evidence="2" key="1">
    <citation type="submission" date="2019-02" db="EMBL/GenBank/DDBJ databases">
        <authorList>
            <person name="Gruber-Vodicka R. H."/>
            <person name="Seah K. B. B."/>
        </authorList>
    </citation>
    <scope>NUCLEOTIDE SEQUENCE</scope>
    <source>
        <strain evidence="2">BECK_M7</strain>
    </source>
</reference>
<gene>
    <name evidence="2" type="ORF">BECKLFY1418B_GA0070995_11012</name>
</gene>
<keyword evidence="1" id="KW-1133">Transmembrane helix</keyword>
<proteinExistence type="predicted"/>
<accession>A0A450UY05</accession>